<proteinExistence type="predicted"/>
<keyword evidence="2" id="KW-1185">Reference proteome</keyword>
<gene>
    <name evidence="1" type="ORF">EU557_10690</name>
</gene>
<sequence>MKVIDILNKLEEGGHLTSLYQAGIINLKAFSQRDIYLRWQTLRASLRYAQDNAGAVRQVAEEMEVSVPSVYRAIVGMEQQAA</sequence>
<dbReference type="OrthoDB" id="885600at2"/>
<evidence type="ECO:0000313" key="2">
    <source>
        <dbReference type="Proteomes" id="UP000298284"/>
    </source>
</evidence>
<dbReference type="RefSeq" id="WP_135530458.1">
    <property type="nucleotide sequence ID" value="NZ_SRKZ01000003.1"/>
</dbReference>
<dbReference type="Proteomes" id="UP000298284">
    <property type="component" value="Unassembled WGS sequence"/>
</dbReference>
<evidence type="ECO:0000313" key="1">
    <source>
        <dbReference type="EMBL" id="TGD80303.1"/>
    </source>
</evidence>
<name>A0A4Z0MKK5_9BACT</name>
<comment type="caution">
    <text evidence="1">The sequence shown here is derived from an EMBL/GenBank/DDBJ whole genome shotgun (WGS) entry which is preliminary data.</text>
</comment>
<reference evidence="1 2" key="1">
    <citation type="submission" date="2019-04" db="EMBL/GenBank/DDBJ databases">
        <authorList>
            <person name="Feng G."/>
            <person name="Zhang J."/>
            <person name="Zhu H."/>
        </authorList>
    </citation>
    <scope>NUCLEOTIDE SEQUENCE [LARGE SCALE GENOMIC DNA]</scope>
    <source>
        <strain evidence="1 2">JCM 19491</strain>
    </source>
</reference>
<dbReference type="AlphaFoldDB" id="A0A4Z0MKK5"/>
<accession>A0A4Z0MKK5</accession>
<dbReference type="EMBL" id="SRKZ01000003">
    <property type="protein sequence ID" value="TGD80303.1"/>
    <property type="molecule type" value="Genomic_DNA"/>
</dbReference>
<protein>
    <submittedName>
        <fullName evidence="1">Uncharacterized protein</fullName>
    </submittedName>
</protein>
<organism evidence="1 2">
    <name type="scientific">Hymenobacter wooponensis</name>
    <dbReference type="NCBI Taxonomy" id="1525360"/>
    <lineage>
        <taxon>Bacteria</taxon>
        <taxon>Pseudomonadati</taxon>
        <taxon>Bacteroidota</taxon>
        <taxon>Cytophagia</taxon>
        <taxon>Cytophagales</taxon>
        <taxon>Hymenobacteraceae</taxon>
        <taxon>Hymenobacter</taxon>
    </lineage>
</organism>